<protein>
    <recommendedName>
        <fullName evidence="1">UPF0284 protein ucyna2_00062</fullName>
    </recommendedName>
</protein>
<dbReference type="Gene3D" id="3.40.50.10210">
    <property type="match status" value="1"/>
</dbReference>
<comment type="similarity">
    <text evidence="1">Belongs to the UPF0284 family.</text>
</comment>
<dbReference type="HAMAP" id="MF_01086">
    <property type="entry name" value="UPF0284"/>
    <property type="match status" value="1"/>
</dbReference>
<accession>A0A086CIJ0</accession>
<dbReference type="PATRIC" id="fig|1527444.3.peg.61"/>
<sequence>MLYVYSEKLLVDKWISTYNKFSPLFICILGFTETALIPEISLAGTTSEARKYTALADAEFLVKGISSSYKYSLPSLVQGISPVFITRAIIEHCQIPFYLFNTGLPSNPSFPCIDLKGKPANCLSTGKALPLNLVTKLFYDGLAWGKKLTKNSNKKYLVLGECVVGGTTTALAVLKGLGVDASQKVNSSYPYCDHNYKDLIVKEGFKKANYNFMDTPINPFELIASVGDPMQITVAGMAISASLNTGLILAGGTQMLAVYQLIKTIIKTFNYEANLENIIVGTTRWVLEDKTGDTLGLAKLIGEVPLLATQLNFSNSCYEQLQVYEEGYIKEGMGAGACAITSSISYNLTQKELLSIIESLVNGYHIR</sequence>
<dbReference type="NCBIfam" id="TIGR00303">
    <property type="entry name" value="nicotinate mononucleotide-dependent phosphoribosyltransferase CobT"/>
    <property type="match status" value="1"/>
</dbReference>
<proteinExistence type="inferred from homology"/>
<dbReference type="InterPro" id="IPR003200">
    <property type="entry name" value="Nict_dMeBzImd_PRibTrfase"/>
</dbReference>
<evidence type="ECO:0000313" key="3">
    <source>
        <dbReference type="Proteomes" id="UP000028922"/>
    </source>
</evidence>
<gene>
    <name evidence="2" type="ORF">ucyna2_00062</name>
</gene>
<dbReference type="PANTHER" id="PTHR38811">
    <property type="match status" value="1"/>
</dbReference>
<dbReference type="CDD" id="cd02439">
    <property type="entry name" value="DMB-PRT_CobT"/>
    <property type="match status" value="1"/>
</dbReference>
<dbReference type="SUPFAM" id="SSF52733">
    <property type="entry name" value="Nicotinate mononucleotide:5,6-dimethylbenzimidazole phosphoribosyltransferase (CobT)"/>
    <property type="match status" value="1"/>
</dbReference>
<comment type="caution">
    <text evidence="2">The sequence shown here is derived from an EMBL/GenBank/DDBJ whole genome shotgun (WGS) entry which is preliminary data.</text>
</comment>
<organism evidence="2 3">
    <name type="scientific">Candidatus Atelocyanobacterium thalassa isolate SIO64986</name>
    <dbReference type="NCBI Taxonomy" id="1527444"/>
    <lineage>
        <taxon>Bacteria</taxon>
        <taxon>Bacillati</taxon>
        <taxon>Cyanobacteriota</taxon>
        <taxon>Cyanophyceae</taxon>
        <taxon>Oscillatoriophycideae</taxon>
        <taxon>Chroococcales</taxon>
        <taxon>Aphanothecaceae</taxon>
        <taxon>Candidatus Atelocyanobacterium</taxon>
        <taxon>Candidatus Atelocyanobacterium thalassae</taxon>
    </lineage>
</organism>
<dbReference type="Proteomes" id="UP000028922">
    <property type="component" value="Unassembled WGS sequence"/>
</dbReference>
<dbReference type="AlphaFoldDB" id="A0A086CIJ0"/>
<dbReference type="PANTHER" id="PTHR38811:SF1">
    <property type="entry name" value="UPF0284 PROTEIN SLL1500"/>
    <property type="match status" value="1"/>
</dbReference>
<name>A0A086CIJ0_9CHRO</name>
<dbReference type="InterPro" id="IPR036087">
    <property type="entry name" value="Nict_dMeBzImd_PRibTrfase_sf"/>
</dbReference>
<dbReference type="InterPro" id="IPR002805">
    <property type="entry name" value="Nict_dMeBzImd_PRibTrfase_arc"/>
</dbReference>
<dbReference type="STRING" id="1527444.ucyna2_00062"/>
<dbReference type="EMBL" id="JPSP01000001">
    <property type="protein sequence ID" value="KFF42004.1"/>
    <property type="molecule type" value="Genomic_DNA"/>
</dbReference>
<evidence type="ECO:0000256" key="1">
    <source>
        <dbReference type="HAMAP-Rule" id="MF_01086"/>
    </source>
</evidence>
<evidence type="ECO:0000313" key="2">
    <source>
        <dbReference type="EMBL" id="KFF42004.1"/>
    </source>
</evidence>
<dbReference type="GO" id="GO:0008939">
    <property type="term" value="F:nicotinate-nucleotide-dimethylbenzimidazole phosphoribosyltransferase activity"/>
    <property type="evidence" value="ECO:0007669"/>
    <property type="project" value="InterPro"/>
</dbReference>
<reference evidence="2 3" key="1">
    <citation type="submission" date="2014-08" db="EMBL/GenBank/DDBJ databases">
        <title>Comparative genomics reveals surprising divergence of two closely related strains of uncultivated UCYN-A cyanobacteria.</title>
        <authorList>
            <person name="Bombar D."/>
            <person name="Heller P."/>
            <person name="Sanchez-Baracaldo P."/>
            <person name="Carter B.J."/>
            <person name="Zert J.P."/>
        </authorList>
    </citation>
    <scope>NUCLEOTIDE SEQUENCE [LARGE SCALE GENOMIC DNA]</scope>
</reference>
<dbReference type="eggNOG" id="COG2038">
    <property type="taxonomic scope" value="Bacteria"/>
</dbReference>
<dbReference type="NCBIfam" id="NF003373">
    <property type="entry name" value="PRK04447.1-6"/>
    <property type="match status" value="1"/>
</dbReference>